<feature type="region of interest" description="Disordered" evidence="1">
    <location>
        <begin position="1"/>
        <end position="78"/>
    </location>
</feature>
<feature type="compositionally biased region" description="Basic and acidic residues" evidence="1">
    <location>
        <begin position="1"/>
        <end position="11"/>
    </location>
</feature>
<proteinExistence type="predicted"/>
<sequence length="185" mass="20600">MQHLYGGDRWDNALSKSNGLNQSIVGPMQELEKGRGGERRGGGDYTTHSPSLANPPSAYAEQEGGSWEFPQKQKADTERWTFPTVEDEDRCPVKAWSDGAQQSLAGRGETQAPFRRMPRANYPPRQTRCRWSLFRKSGGGHKAQRSLSLCPSLVEWQHRQIGVMVDVFPQSVPGGQSDEIIMRGG</sequence>
<gene>
    <name evidence="2" type="ORF">PLEPLA_LOCUS6144</name>
</gene>
<dbReference type="AlphaFoldDB" id="A0A9N7Y4S2"/>
<comment type="caution">
    <text evidence="2">The sequence shown here is derived from an EMBL/GenBank/DDBJ whole genome shotgun (WGS) entry which is preliminary data.</text>
</comment>
<dbReference type="Proteomes" id="UP001153269">
    <property type="component" value="Unassembled WGS sequence"/>
</dbReference>
<reference evidence="2" key="1">
    <citation type="submission" date="2020-03" db="EMBL/GenBank/DDBJ databases">
        <authorList>
            <person name="Weist P."/>
        </authorList>
    </citation>
    <scope>NUCLEOTIDE SEQUENCE</scope>
</reference>
<keyword evidence="3" id="KW-1185">Reference proteome</keyword>
<evidence type="ECO:0000256" key="1">
    <source>
        <dbReference type="SAM" id="MobiDB-lite"/>
    </source>
</evidence>
<evidence type="ECO:0000313" key="2">
    <source>
        <dbReference type="EMBL" id="CAB1418320.1"/>
    </source>
</evidence>
<dbReference type="EMBL" id="CADEAL010000316">
    <property type="protein sequence ID" value="CAB1418320.1"/>
    <property type="molecule type" value="Genomic_DNA"/>
</dbReference>
<evidence type="ECO:0000313" key="3">
    <source>
        <dbReference type="Proteomes" id="UP001153269"/>
    </source>
</evidence>
<organism evidence="2 3">
    <name type="scientific">Pleuronectes platessa</name>
    <name type="common">European plaice</name>
    <dbReference type="NCBI Taxonomy" id="8262"/>
    <lineage>
        <taxon>Eukaryota</taxon>
        <taxon>Metazoa</taxon>
        <taxon>Chordata</taxon>
        <taxon>Craniata</taxon>
        <taxon>Vertebrata</taxon>
        <taxon>Euteleostomi</taxon>
        <taxon>Actinopterygii</taxon>
        <taxon>Neopterygii</taxon>
        <taxon>Teleostei</taxon>
        <taxon>Neoteleostei</taxon>
        <taxon>Acanthomorphata</taxon>
        <taxon>Carangaria</taxon>
        <taxon>Pleuronectiformes</taxon>
        <taxon>Pleuronectoidei</taxon>
        <taxon>Pleuronectidae</taxon>
        <taxon>Pleuronectes</taxon>
    </lineage>
</organism>
<feature type="compositionally biased region" description="Basic and acidic residues" evidence="1">
    <location>
        <begin position="30"/>
        <end position="42"/>
    </location>
</feature>
<name>A0A9N7Y4S2_PLEPL</name>
<accession>A0A9N7Y4S2</accession>
<protein>
    <submittedName>
        <fullName evidence="2">Uncharacterized protein</fullName>
    </submittedName>
</protein>
<feature type="compositionally biased region" description="Polar residues" evidence="1">
    <location>
        <begin position="14"/>
        <end position="24"/>
    </location>
</feature>